<organism evidence="1 2">
    <name type="scientific">Cobetia amphilecti</name>
    <dbReference type="NCBI Taxonomy" id="1055104"/>
    <lineage>
        <taxon>Bacteria</taxon>
        <taxon>Pseudomonadati</taxon>
        <taxon>Pseudomonadota</taxon>
        <taxon>Gammaproteobacteria</taxon>
        <taxon>Oceanospirillales</taxon>
        <taxon>Halomonadaceae</taxon>
        <taxon>Cobetia</taxon>
    </lineage>
</organism>
<dbReference type="Gene3D" id="3.40.50.300">
    <property type="entry name" value="P-loop containing nucleotide triphosphate hydrolases"/>
    <property type="match status" value="1"/>
</dbReference>
<name>A0ABT6UM26_9GAMM</name>
<dbReference type="SUPFAM" id="SSF48452">
    <property type="entry name" value="TPR-like"/>
    <property type="match status" value="1"/>
</dbReference>
<dbReference type="EMBL" id="JASCSA010000001">
    <property type="protein sequence ID" value="MDI5883153.1"/>
    <property type="molecule type" value="Genomic_DNA"/>
</dbReference>
<gene>
    <name evidence="1" type="ORF">QLT01_02135</name>
</gene>
<dbReference type="RefSeq" id="WP_284726206.1">
    <property type="nucleotide sequence ID" value="NZ_JASCSA010000001.1"/>
</dbReference>
<dbReference type="InterPro" id="IPR027417">
    <property type="entry name" value="P-loop_NTPase"/>
</dbReference>
<evidence type="ECO:0000313" key="1">
    <source>
        <dbReference type="EMBL" id="MDI5883153.1"/>
    </source>
</evidence>
<dbReference type="Proteomes" id="UP001229025">
    <property type="component" value="Unassembled WGS sequence"/>
</dbReference>
<accession>A0ABT6UM26</accession>
<keyword evidence="2" id="KW-1185">Reference proteome</keyword>
<sequence>MKLKEIYKEELCKLKGFEDTHKKLNYSISLLRSILQLASITAIDIADKSIDEADMPHSYSSLKTRFYSPADGLLREIIDSITPLVKHHVSTHFYNGWFESRNGEKPLCNRVSDWVEFRNERHAHGVIDDSLTKIWSDITISIIESSLEVFEIFMDRVIDDDGKITLDHALNNIRISTPLVLENKAIIFQKLVETKGFWYFKVYVVSDLESSSFNLQLSPDNPLIGNGQVSNSRFRLSEVKVGDDSVTVYNNIPSRQTPIFEGRNIEKEKLINWFDENQQRACLVFGDGGVGKTTLVLEFFNSWLDGEIEIPKPIPEIVCFYSAKMTEWNDSGLKYLRGSPEALDQCLRELMHCIESSLSKKWYTTSGDRLVDKVESELLKNKFTKNDVLLIIDNTETFVNSTSDLHAFTDQLKKISHKIGRVLLTSRRREQLAFEPIPLSELSEEESISLIKRLANQYYAIPLSQAGDARLRKVSRQLFNKPLLIDALVKHIARSGCGIDEALDNLYMKTNDDLLEFLYEDAWARMSISQQYMFMVLTLITYPVNDFTVARACQLIKIPIEEFHVSLNEAYFCNVTDFGSTYDVHIVNFARDFFKKKSEELNCEDKKEIENFAADIDEKAIEKDRVDNEYRVDRVEEAFRTQAAKSAKIEADKGHYDDADIYYQLAVSEDPLNASLYDRYAWFLLHKKVDINAASENSKKSLELNPNNCDALMTAALIEYRRGRLKAGDFYISESIKMGKSESLGSLRMGIARYHSAKKANDEIVAEKLISESSLLIKDAEKKLIIGDYYYQRNRADINKYKDLITKFIAARRMKKL</sequence>
<proteinExistence type="predicted"/>
<dbReference type="SUPFAM" id="SSF52540">
    <property type="entry name" value="P-loop containing nucleoside triphosphate hydrolases"/>
    <property type="match status" value="1"/>
</dbReference>
<evidence type="ECO:0000313" key="2">
    <source>
        <dbReference type="Proteomes" id="UP001229025"/>
    </source>
</evidence>
<protein>
    <submittedName>
        <fullName evidence="1">Uncharacterized protein</fullName>
    </submittedName>
</protein>
<comment type="caution">
    <text evidence="1">The sequence shown here is derived from an EMBL/GenBank/DDBJ whole genome shotgun (WGS) entry which is preliminary data.</text>
</comment>
<dbReference type="Gene3D" id="1.25.40.10">
    <property type="entry name" value="Tetratricopeptide repeat domain"/>
    <property type="match status" value="1"/>
</dbReference>
<reference evidence="2" key="1">
    <citation type="submission" date="2023-07" db="EMBL/GenBank/DDBJ databases">
        <title>Genome-based characterization of strain KMM 296 and proposal for reclassification of Cobetia litoralis and Cobetia pacifica, and emended description of the species Cobetia amphilecti and Cobetia marina.</title>
        <authorList>
            <person name="Balabanova L."/>
            <person name="Nedashkovskaya O."/>
        </authorList>
    </citation>
    <scope>NUCLEOTIDE SEQUENCE [LARGE SCALE GENOMIC DNA]</scope>
    <source>
        <strain evidence="2">NRIC 0815</strain>
    </source>
</reference>
<dbReference type="InterPro" id="IPR011990">
    <property type="entry name" value="TPR-like_helical_dom_sf"/>
</dbReference>